<feature type="transmembrane region" description="Helical" evidence="1">
    <location>
        <begin position="119"/>
        <end position="142"/>
    </location>
</feature>
<dbReference type="EMBL" id="JAODUO010001288">
    <property type="protein sequence ID" value="KAK2167153.1"/>
    <property type="molecule type" value="Genomic_DNA"/>
</dbReference>
<accession>A0AAD9NFY9</accession>
<evidence type="ECO:0000313" key="3">
    <source>
        <dbReference type="Proteomes" id="UP001209878"/>
    </source>
</evidence>
<dbReference type="Proteomes" id="UP001209878">
    <property type="component" value="Unassembled WGS sequence"/>
</dbReference>
<feature type="transmembrane region" description="Helical" evidence="1">
    <location>
        <begin position="33"/>
        <end position="53"/>
    </location>
</feature>
<keyword evidence="1" id="KW-1133">Transmembrane helix</keyword>
<organism evidence="2 3">
    <name type="scientific">Ridgeia piscesae</name>
    <name type="common">Tubeworm</name>
    <dbReference type="NCBI Taxonomy" id="27915"/>
    <lineage>
        <taxon>Eukaryota</taxon>
        <taxon>Metazoa</taxon>
        <taxon>Spiralia</taxon>
        <taxon>Lophotrochozoa</taxon>
        <taxon>Annelida</taxon>
        <taxon>Polychaeta</taxon>
        <taxon>Sedentaria</taxon>
        <taxon>Canalipalpata</taxon>
        <taxon>Sabellida</taxon>
        <taxon>Siboglinidae</taxon>
        <taxon>Ridgeia</taxon>
    </lineage>
</organism>
<evidence type="ECO:0000256" key="1">
    <source>
        <dbReference type="SAM" id="Phobius"/>
    </source>
</evidence>
<comment type="caution">
    <text evidence="2">The sequence shown here is derived from an EMBL/GenBank/DDBJ whole genome shotgun (WGS) entry which is preliminary data.</text>
</comment>
<proteinExistence type="predicted"/>
<evidence type="ECO:0000313" key="2">
    <source>
        <dbReference type="EMBL" id="KAK2167153.1"/>
    </source>
</evidence>
<gene>
    <name evidence="2" type="ORF">NP493_1289g00006</name>
</gene>
<dbReference type="PANTHER" id="PTHR35555">
    <property type="entry name" value="ENDONUCLEASE-REVERSE TRANSCRIPTASE"/>
    <property type="match status" value="1"/>
</dbReference>
<sequence>MAVSWVFCVPSFCLCLRVSQTRLRSTSMALQRWLVAWVFYILLWSGTFIVYWVSHDATLMEISQFILPILILPLVCSAYAEVNNEGIRMVKCICPTEERMSLLYFLLQQPLQLTAFGFAINYSTIVTALGALGLAFCSRIILDEMKM</sequence>
<protein>
    <submittedName>
        <fullName evidence="2">Uncharacterized protein</fullName>
    </submittedName>
</protein>
<dbReference type="PANTHER" id="PTHR35555:SF3">
    <property type="entry name" value="ENDONUCLEASE-REVERSE TRANSCRIPTASE"/>
    <property type="match status" value="1"/>
</dbReference>
<name>A0AAD9NFY9_RIDPI</name>
<keyword evidence="1" id="KW-0472">Membrane</keyword>
<keyword evidence="3" id="KW-1185">Reference proteome</keyword>
<dbReference type="AlphaFoldDB" id="A0AAD9NFY9"/>
<reference evidence="2" key="1">
    <citation type="journal article" date="2023" name="Mol. Biol. Evol.">
        <title>Third-Generation Sequencing Reveals the Adaptive Role of the Epigenome in Three Deep-Sea Polychaetes.</title>
        <authorList>
            <person name="Perez M."/>
            <person name="Aroh O."/>
            <person name="Sun Y."/>
            <person name="Lan Y."/>
            <person name="Juniper S.K."/>
            <person name="Young C.R."/>
            <person name="Angers B."/>
            <person name="Qian P.Y."/>
        </authorList>
    </citation>
    <scope>NUCLEOTIDE SEQUENCE</scope>
    <source>
        <strain evidence="2">R07B-5</strain>
    </source>
</reference>
<keyword evidence="1" id="KW-0812">Transmembrane</keyword>